<comment type="catalytic activity">
    <reaction evidence="8">
        <text>L-threonyl-[protein] + ATP = 3-O-(5'-adenylyl)-L-threonyl-[protein] + diphosphate</text>
        <dbReference type="Rhea" id="RHEA:54292"/>
        <dbReference type="Rhea" id="RHEA-COMP:11060"/>
        <dbReference type="Rhea" id="RHEA-COMP:13847"/>
        <dbReference type="ChEBI" id="CHEBI:30013"/>
        <dbReference type="ChEBI" id="CHEBI:30616"/>
        <dbReference type="ChEBI" id="CHEBI:33019"/>
        <dbReference type="ChEBI" id="CHEBI:138113"/>
        <dbReference type="EC" id="2.7.7.108"/>
    </reaction>
</comment>
<feature type="binding site" evidence="8">
    <location>
        <position position="136"/>
    </location>
    <ligand>
        <name>ATP</name>
        <dbReference type="ChEBI" id="CHEBI:30616"/>
    </ligand>
</feature>
<evidence type="ECO:0000256" key="5">
    <source>
        <dbReference type="ARBA" id="ARBA00022741"/>
    </source>
</evidence>
<name>A0ABR8UK36_9GAMM</name>
<dbReference type="NCBIfam" id="NF000658">
    <property type="entry name" value="PRK00029.1"/>
    <property type="match status" value="1"/>
</dbReference>
<organism evidence="9 10">
    <name type="scientific">Luteimonas colneyensis</name>
    <dbReference type="NCBI Taxonomy" id="2762230"/>
    <lineage>
        <taxon>Bacteria</taxon>
        <taxon>Pseudomonadati</taxon>
        <taxon>Pseudomonadota</taxon>
        <taxon>Gammaproteobacteria</taxon>
        <taxon>Lysobacterales</taxon>
        <taxon>Lysobacteraceae</taxon>
        <taxon>Luteimonas</taxon>
    </lineage>
</organism>
<evidence type="ECO:0000256" key="1">
    <source>
        <dbReference type="ARBA" id="ARBA00009747"/>
    </source>
</evidence>
<gene>
    <name evidence="8" type="primary">ydiU</name>
    <name evidence="8" type="synonym">selO</name>
    <name evidence="9" type="ORF">H9645_10160</name>
</gene>
<feature type="binding site" evidence="8">
    <location>
        <position position="123"/>
    </location>
    <ligand>
        <name>ATP</name>
        <dbReference type="ChEBI" id="CHEBI:30616"/>
    </ligand>
</feature>
<dbReference type="Pfam" id="PF02696">
    <property type="entry name" value="SelO"/>
    <property type="match status" value="1"/>
</dbReference>
<feature type="active site" description="Proton acceptor" evidence="8">
    <location>
        <position position="285"/>
    </location>
</feature>
<keyword evidence="8" id="KW-0464">Manganese</keyword>
<proteinExistence type="inferred from homology"/>
<feature type="binding site" evidence="8">
    <location>
        <position position="103"/>
    </location>
    <ligand>
        <name>ATP</name>
        <dbReference type="ChEBI" id="CHEBI:30616"/>
    </ligand>
</feature>
<evidence type="ECO:0000256" key="8">
    <source>
        <dbReference type="HAMAP-Rule" id="MF_00692"/>
    </source>
</evidence>
<comment type="catalytic activity">
    <reaction evidence="8">
        <text>L-seryl-[protein] + ATP = 3-O-(5'-adenylyl)-L-seryl-[protein] + diphosphate</text>
        <dbReference type="Rhea" id="RHEA:58120"/>
        <dbReference type="Rhea" id="RHEA-COMP:9863"/>
        <dbReference type="Rhea" id="RHEA-COMP:15073"/>
        <dbReference type="ChEBI" id="CHEBI:29999"/>
        <dbReference type="ChEBI" id="CHEBI:30616"/>
        <dbReference type="ChEBI" id="CHEBI:33019"/>
        <dbReference type="ChEBI" id="CHEBI:142516"/>
        <dbReference type="EC" id="2.7.7.108"/>
    </reaction>
</comment>
<comment type="catalytic activity">
    <reaction evidence="8">
        <text>L-seryl-[protein] + UTP = O-(5'-uridylyl)-L-seryl-[protein] + diphosphate</text>
        <dbReference type="Rhea" id="RHEA:64604"/>
        <dbReference type="Rhea" id="RHEA-COMP:9863"/>
        <dbReference type="Rhea" id="RHEA-COMP:16635"/>
        <dbReference type="ChEBI" id="CHEBI:29999"/>
        <dbReference type="ChEBI" id="CHEBI:33019"/>
        <dbReference type="ChEBI" id="CHEBI:46398"/>
        <dbReference type="ChEBI" id="CHEBI:156051"/>
    </reaction>
</comment>
<feature type="binding site" evidence="8">
    <location>
        <position position="102"/>
    </location>
    <ligand>
        <name>ATP</name>
        <dbReference type="ChEBI" id="CHEBI:30616"/>
    </ligand>
</feature>
<keyword evidence="5 8" id="KW-0547">Nucleotide-binding</keyword>
<comment type="similarity">
    <text evidence="1 8">Belongs to the SELO family.</text>
</comment>
<dbReference type="PANTHER" id="PTHR32057:SF14">
    <property type="entry name" value="PROTEIN ADENYLYLTRANSFERASE SELO, MITOCHONDRIAL"/>
    <property type="match status" value="1"/>
</dbReference>
<feature type="binding site" evidence="8">
    <location>
        <position position="286"/>
    </location>
    <ligand>
        <name>Mg(2+)</name>
        <dbReference type="ChEBI" id="CHEBI:18420"/>
    </ligand>
</feature>
<dbReference type="EMBL" id="JACSQJ010000005">
    <property type="protein sequence ID" value="MBD7988390.1"/>
    <property type="molecule type" value="Genomic_DNA"/>
</dbReference>
<reference evidence="9 10" key="1">
    <citation type="submission" date="2020-08" db="EMBL/GenBank/DDBJ databases">
        <title>A Genomic Blueprint of the Chicken Gut Microbiome.</title>
        <authorList>
            <person name="Gilroy R."/>
            <person name="Ravi A."/>
            <person name="Getino M."/>
            <person name="Pursley I."/>
            <person name="Horton D.L."/>
            <person name="Alikhan N.-F."/>
            <person name="Baker D."/>
            <person name="Gharbi K."/>
            <person name="Hall N."/>
            <person name="Watson M."/>
            <person name="Adriaenssens E.M."/>
            <person name="Foster-Nyarko E."/>
            <person name="Jarju S."/>
            <person name="Secka A."/>
            <person name="Antonio M."/>
            <person name="Oren A."/>
            <person name="Chaudhuri R."/>
            <person name="La Ragione R.M."/>
            <person name="Hildebrand F."/>
            <person name="Pallen M.J."/>
        </authorList>
    </citation>
    <scope>NUCLEOTIDE SEQUENCE [LARGE SCALE GENOMIC DNA]</scope>
    <source>
        <strain evidence="9 10">Sa2BVA3</strain>
    </source>
</reference>
<evidence type="ECO:0000313" key="10">
    <source>
        <dbReference type="Proteomes" id="UP000647183"/>
    </source>
</evidence>
<comment type="catalytic activity">
    <reaction evidence="8">
        <text>L-histidyl-[protein] + UTP = N(tele)-(5'-uridylyl)-L-histidyl-[protein] + diphosphate</text>
        <dbReference type="Rhea" id="RHEA:83891"/>
        <dbReference type="Rhea" id="RHEA-COMP:9745"/>
        <dbReference type="Rhea" id="RHEA-COMP:20239"/>
        <dbReference type="ChEBI" id="CHEBI:29979"/>
        <dbReference type="ChEBI" id="CHEBI:33019"/>
        <dbReference type="ChEBI" id="CHEBI:46398"/>
        <dbReference type="ChEBI" id="CHEBI:233474"/>
    </reaction>
</comment>
<protein>
    <recommendedName>
        <fullName evidence="8">Protein nucleotidyltransferase YdiU</fullName>
        <ecNumber evidence="8">2.7.7.-</ecNumber>
    </recommendedName>
    <alternativeName>
        <fullName evidence="8">Protein adenylyltransferase YdiU</fullName>
        <ecNumber evidence="8">2.7.7.108</ecNumber>
    </alternativeName>
    <alternativeName>
        <fullName evidence="8">Protein uridylyltransferase YdiU</fullName>
        <ecNumber evidence="8">2.7.7.-</ecNumber>
    </alternativeName>
</protein>
<dbReference type="InterPro" id="IPR003846">
    <property type="entry name" value="SelO"/>
</dbReference>
<evidence type="ECO:0000256" key="6">
    <source>
        <dbReference type="ARBA" id="ARBA00022840"/>
    </source>
</evidence>
<keyword evidence="10" id="KW-1185">Reference proteome</keyword>
<comment type="cofactor">
    <cofactor evidence="8">
        <name>Mg(2+)</name>
        <dbReference type="ChEBI" id="CHEBI:18420"/>
    </cofactor>
    <cofactor evidence="8">
        <name>Mn(2+)</name>
        <dbReference type="ChEBI" id="CHEBI:29035"/>
    </cofactor>
</comment>
<dbReference type="EC" id="2.7.7.-" evidence="8"/>
<dbReference type="Proteomes" id="UP000647183">
    <property type="component" value="Unassembled WGS sequence"/>
</dbReference>
<feature type="binding site" evidence="8">
    <location>
        <position position="200"/>
    </location>
    <ligand>
        <name>ATP</name>
        <dbReference type="ChEBI" id="CHEBI:30616"/>
    </ligand>
</feature>
<keyword evidence="3 8" id="KW-0548">Nucleotidyltransferase</keyword>
<feature type="binding site" evidence="8">
    <location>
        <position position="100"/>
    </location>
    <ligand>
        <name>ATP</name>
        <dbReference type="ChEBI" id="CHEBI:30616"/>
    </ligand>
</feature>
<evidence type="ECO:0000313" key="9">
    <source>
        <dbReference type="EMBL" id="MBD7988390.1"/>
    </source>
</evidence>
<dbReference type="EC" id="2.7.7.108" evidence="8"/>
<keyword evidence="6 8" id="KW-0067">ATP-binding</keyword>
<evidence type="ECO:0000256" key="3">
    <source>
        <dbReference type="ARBA" id="ARBA00022695"/>
    </source>
</evidence>
<comment type="catalytic activity">
    <reaction evidence="8">
        <text>L-tyrosyl-[protein] + ATP = O-(5'-adenylyl)-L-tyrosyl-[protein] + diphosphate</text>
        <dbReference type="Rhea" id="RHEA:54288"/>
        <dbReference type="Rhea" id="RHEA-COMP:10136"/>
        <dbReference type="Rhea" id="RHEA-COMP:13846"/>
        <dbReference type="ChEBI" id="CHEBI:30616"/>
        <dbReference type="ChEBI" id="CHEBI:33019"/>
        <dbReference type="ChEBI" id="CHEBI:46858"/>
        <dbReference type="ChEBI" id="CHEBI:83624"/>
        <dbReference type="EC" id="2.7.7.108"/>
    </reaction>
</comment>
<evidence type="ECO:0000256" key="4">
    <source>
        <dbReference type="ARBA" id="ARBA00022723"/>
    </source>
</evidence>
<evidence type="ECO:0000256" key="2">
    <source>
        <dbReference type="ARBA" id="ARBA00022679"/>
    </source>
</evidence>
<feature type="binding site" evidence="8">
    <location>
        <position position="193"/>
    </location>
    <ligand>
        <name>ATP</name>
        <dbReference type="ChEBI" id="CHEBI:30616"/>
    </ligand>
</feature>
<dbReference type="HAMAP" id="MF_00692">
    <property type="entry name" value="SelO"/>
    <property type="match status" value="1"/>
</dbReference>
<feature type="binding site" evidence="8">
    <location>
        <position position="135"/>
    </location>
    <ligand>
        <name>ATP</name>
        <dbReference type="ChEBI" id="CHEBI:30616"/>
    </ligand>
</feature>
<dbReference type="RefSeq" id="WP_191729585.1">
    <property type="nucleotide sequence ID" value="NZ_JACSQJ010000005.1"/>
</dbReference>
<keyword evidence="2 8" id="KW-0808">Transferase</keyword>
<comment type="caution">
    <text evidence="9">The sequence shown here is derived from an EMBL/GenBank/DDBJ whole genome shotgun (WGS) entry which is preliminary data.</text>
</comment>
<comment type="function">
    <text evidence="8">Nucleotidyltransferase involved in the post-translational modification of proteins. It can catalyze the addition of adenosine monophosphate (AMP) or uridine monophosphate (UMP) to a protein, resulting in modifications known as AMPylation and UMPylation.</text>
</comment>
<feature type="binding site" evidence="8">
    <location>
        <position position="295"/>
    </location>
    <ligand>
        <name>Mg(2+)</name>
        <dbReference type="ChEBI" id="CHEBI:18420"/>
    </ligand>
</feature>
<evidence type="ECO:0000256" key="7">
    <source>
        <dbReference type="ARBA" id="ARBA00022842"/>
    </source>
</evidence>
<accession>A0ABR8UK36</accession>
<feature type="binding site" evidence="8">
    <location>
        <position position="295"/>
    </location>
    <ligand>
        <name>ATP</name>
        <dbReference type="ChEBI" id="CHEBI:30616"/>
    </ligand>
</feature>
<keyword evidence="4 8" id="KW-0479">Metal-binding</keyword>
<sequence>MRLRFDNAFLRELPGDPATGPGLRQVHGAAWSRVEPTPVAAPRLVAHAAEVAGMLGLAAGDVESPDFAAVFGGNALLPGMDPWAANYGGHQFGHWAGQLGDGRAISLGEALAADGARHELQLKGAGPTPYSRSADGRAVMRSSIREFICSEAMHHLGVPTTRALSLVATGEAVVRDMFYDGHPRPEPGAVVCRVAPSFIRFGTFELPASRGDVALLRALAEFCVWRDFPWLLGEHAGRPLGHLRLEQLFDETLLAAWFREVCERTARLVGHWMRVGFVHGVLNTDNMSILGLTIDYGPYGWIDDYDPDWTPNTTDVQHRRYRFGWQPRVAHWNLGRLAQALSPLFADAAPLQAGLDAYAATWAECERDNACARLGLQAGDDDGLALMRELQALMHRAGADMTNLFRALSDVDVEADAPSLEPLRAAFYAPERLAAEAAALEAWLARYAARCRADGLPREARVARMHAASPRYVPRNYLAQQAIDRAAAGDEGGIHELLDVLRDPYGEQPGREAFAALRPDWALDRAGCSMLSCSS</sequence>
<dbReference type="PANTHER" id="PTHR32057">
    <property type="entry name" value="PROTEIN ADENYLYLTRANSFERASE SELO, MITOCHONDRIAL"/>
    <property type="match status" value="1"/>
</dbReference>
<comment type="catalytic activity">
    <reaction evidence="8">
        <text>L-tyrosyl-[protein] + UTP = O-(5'-uridylyl)-L-tyrosyl-[protein] + diphosphate</text>
        <dbReference type="Rhea" id="RHEA:83887"/>
        <dbReference type="Rhea" id="RHEA-COMP:10136"/>
        <dbReference type="Rhea" id="RHEA-COMP:20238"/>
        <dbReference type="ChEBI" id="CHEBI:33019"/>
        <dbReference type="ChEBI" id="CHEBI:46398"/>
        <dbReference type="ChEBI" id="CHEBI:46858"/>
        <dbReference type="ChEBI" id="CHEBI:90602"/>
    </reaction>
</comment>
<keyword evidence="7 8" id="KW-0460">Magnesium</keyword>